<dbReference type="Gene3D" id="1.10.287.110">
    <property type="entry name" value="DnaJ domain"/>
    <property type="match status" value="1"/>
</dbReference>
<dbReference type="Pfam" id="PF01556">
    <property type="entry name" value="DnaJ_C"/>
    <property type="match status" value="1"/>
</dbReference>
<feature type="domain" description="J" evidence="3">
    <location>
        <begin position="3"/>
        <end position="68"/>
    </location>
</feature>
<comment type="caution">
    <text evidence="4">The sequence shown here is derived from an EMBL/GenBank/DDBJ whole genome shotgun (WGS) entry which is preliminary data.</text>
</comment>
<dbReference type="PRINTS" id="PR00625">
    <property type="entry name" value="JDOMAIN"/>
</dbReference>
<reference evidence="4 5" key="1">
    <citation type="submission" date="2017-07" db="EMBL/GenBank/DDBJ databases">
        <title>Whole genome sequence of Azospirillum brasilense 2A1, a potential biofertilizer strain.</title>
        <authorList>
            <person name="Fontana C.A."/>
            <person name="Toffoli L.M."/>
            <person name="Salazar S.M."/>
            <person name="Puglisi E."/>
            <person name="Pedraza R."/>
            <person name="Bassi D."/>
            <person name="Cocconcelli P.S."/>
        </authorList>
    </citation>
    <scope>NUCLEOTIDE SEQUENCE [LARGE SCALE GENOMIC DNA]</scope>
    <source>
        <strain evidence="4 5">2A1</strain>
        <plasmid evidence="4">unnamed</plasmid>
    </source>
</reference>
<evidence type="ECO:0000313" key="5">
    <source>
        <dbReference type="Proteomes" id="UP000215367"/>
    </source>
</evidence>
<dbReference type="PROSITE" id="PS00636">
    <property type="entry name" value="DNAJ_1"/>
    <property type="match status" value="1"/>
</dbReference>
<dbReference type="GO" id="GO:0005737">
    <property type="term" value="C:cytoplasm"/>
    <property type="evidence" value="ECO:0007669"/>
    <property type="project" value="TreeGrafter"/>
</dbReference>
<dbReference type="PROSITE" id="PS50076">
    <property type="entry name" value="DNAJ_2"/>
    <property type="match status" value="1"/>
</dbReference>
<sequence>MSNPYEILGVSPTASDDEIRKAYRKLAKKHHPDLNPGKAEAEQRFKDISAAYSLLSDPDKRARFDRGEIDASGQERPQRQYYRDFAEGPAGARYAHAEGFASDDLEHIFADLFGGRRGFARGGAMPMKGGNLSMALTVDFLAAAKGGKRRVTMPDGKTLDVDLPAGLEDGGTIRLKGQGLPGSNGGPPGDALVTVKVTPHPWFRRDGDDVQLDLPVTLAEAVLGGKVRVPTIDGPVMLSVPKGANNGTRLRLKGKGLPGANGVRGDQYVTLRIALPDPPDPALESFVRDWKSDHNPRRDMEAA</sequence>
<feature type="compositionally biased region" description="Basic and acidic residues" evidence="2">
    <location>
        <begin position="286"/>
        <end position="303"/>
    </location>
</feature>
<dbReference type="SUPFAM" id="SSF49493">
    <property type="entry name" value="HSP40/DnaJ peptide-binding domain"/>
    <property type="match status" value="2"/>
</dbReference>
<feature type="region of interest" description="Disordered" evidence="2">
    <location>
        <begin position="279"/>
        <end position="303"/>
    </location>
</feature>
<dbReference type="InterPro" id="IPR002939">
    <property type="entry name" value="DnaJ_C"/>
</dbReference>
<dbReference type="InterPro" id="IPR008971">
    <property type="entry name" value="HSP40/DnaJ_pept-bd"/>
</dbReference>
<dbReference type="CDD" id="cd10747">
    <property type="entry name" value="DnaJ_C"/>
    <property type="match status" value="1"/>
</dbReference>
<dbReference type="Proteomes" id="UP000215367">
    <property type="component" value="Unassembled WGS sequence"/>
</dbReference>
<dbReference type="PANTHER" id="PTHR43096">
    <property type="entry name" value="DNAJ HOMOLOG 1, MITOCHONDRIAL-RELATED"/>
    <property type="match status" value="1"/>
</dbReference>
<proteinExistence type="predicted"/>
<keyword evidence="4" id="KW-0614">Plasmid</keyword>
<name>A0A235HHC0_AZOBR</name>
<geneLocation type="plasmid" evidence="4">
    <name>unnamed</name>
</geneLocation>
<evidence type="ECO:0000259" key="3">
    <source>
        <dbReference type="PROSITE" id="PS50076"/>
    </source>
</evidence>
<evidence type="ECO:0000313" key="4">
    <source>
        <dbReference type="EMBL" id="OYD85218.1"/>
    </source>
</evidence>
<dbReference type="SUPFAM" id="SSF46565">
    <property type="entry name" value="Chaperone J-domain"/>
    <property type="match status" value="1"/>
</dbReference>
<dbReference type="PANTHER" id="PTHR43096:SF52">
    <property type="entry name" value="DNAJ HOMOLOG 1, MITOCHONDRIAL-RELATED"/>
    <property type="match status" value="1"/>
</dbReference>
<protein>
    <submittedName>
        <fullName evidence="4">Molecular chaperone DnaJ</fullName>
    </submittedName>
</protein>
<dbReference type="Gene3D" id="2.60.260.20">
    <property type="entry name" value="Urease metallochaperone UreE, N-terminal domain"/>
    <property type="match status" value="2"/>
</dbReference>
<dbReference type="Pfam" id="PF00226">
    <property type="entry name" value="DnaJ"/>
    <property type="match status" value="1"/>
</dbReference>
<keyword evidence="1" id="KW-0143">Chaperone</keyword>
<dbReference type="GO" id="GO:0042026">
    <property type="term" value="P:protein refolding"/>
    <property type="evidence" value="ECO:0007669"/>
    <property type="project" value="TreeGrafter"/>
</dbReference>
<dbReference type="AlphaFoldDB" id="A0A235HHC0"/>
<dbReference type="GO" id="GO:0051082">
    <property type="term" value="F:unfolded protein binding"/>
    <property type="evidence" value="ECO:0007669"/>
    <property type="project" value="InterPro"/>
</dbReference>
<gene>
    <name evidence="4" type="ORF">CHT98_07390</name>
</gene>
<accession>A0A235HHC0</accession>
<dbReference type="InterPro" id="IPR018253">
    <property type="entry name" value="DnaJ_domain_CS"/>
</dbReference>
<evidence type="ECO:0000256" key="1">
    <source>
        <dbReference type="ARBA" id="ARBA00023186"/>
    </source>
</evidence>
<organism evidence="4 5">
    <name type="scientific">Azospirillum brasilense</name>
    <dbReference type="NCBI Taxonomy" id="192"/>
    <lineage>
        <taxon>Bacteria</taxon>
        <taxon>Pseudomonadati</taxon>
        <taxon>Pseudomonadota</taxon>
        <taxon>Alphaproteobacteria</taxon>
        <taxon>Rhodospirillales</taxon>
        <taxon>Azospirillaceae</taxon>
        <taxon>Azospirillum</taxon>
    </lineage>
</organism>
<dbReference type="SMART" id="SM00271">
    <property type="entry name" value="DnaJ"/>
    <property type="match status" value="1"/>
</dbReference>
<dbReference type="CDD" id="cd06257">
    <property type="entry name" value="DnaJ"/>
    <property type="match status" value="1"/>
</dbReference>
<evidence type="ECO:0000256" key="2">
    <source>
        <dbReference type="SAM" id="MobiDB-lite"/>
    </source>
</evidence>
<dbReference type="InterPro" id="IPR036869">
    <property type="entry name" value="J_dom_sf"/>
</dbReference>
<dbReference type="InterPro" id="IPR001623">
    <property type="entry name" value="DnaJ_domain"/>
</dbReference>
<dbReference type="FunFam" id="2.60.260.20:FF:000013">
    <property type="entry name" value="DnaJ subfamily B member 11"/>
    <property type="match status" value="1"/>
</dbReference>
<dbReference type="RefSeq" id="WP_094302584.1">
    <property type="nucleotide sequence ID" value="NZ_NOWT01000004.1"/>
</dbReference>
<dbReference type="EMBL" id="NOWT01000004">
    <property type="protein sequence ID" value="OYD85218.1"/>
    <property type="molecule type" value="Genomic_DNA"/>
</dbReference>